<dbReference type="InterPro" id="IPR001466">
    <property type="entry name" value="Beta-lactam-related"/>
</dbReference>
<dbReference type="SUPFAM" id="SSF56601">
    <property type="entry name" value="beta-lactamase/transpeptidase-like"/>
    <property type="match status" value="1"/>
</dbReference>
<dbReference type="Gene3D" id="3.40.710.10">
    <property type="entry name" value="DD-peptidase/beta-lactamase superfamily"/>
    <property type="match status" value="1"/>
</dbReference>
<keyword evidence="3" id="KW-1185">Reference proteome</keyword>
<name>A0A8J3M058_9ACTN</name>
<reference evidence="2" key="1">
    <citation type="submission" date="2021-01" db="EMBL/GenBank/DDBJ databases">
        <title>Whole genome shotgun sequence of Planosporangium flavigriseum NBRC 105377.</title>
        <authorList>
            <person name="Komaki H."/>
            <person name="Tamura T."/>
        </authorList>
    </citation>
    <scope>NUCLEOTIDE SEQUENCE</scope>
    <source>
        <strain evidence="2">NBRC 105377</strain>
    </source>
</reference>
<dbReference type="InterPro" id="IPR012338">
    <property type="entry name" value="Beta-lactam/transpept-like"/>
</dbReference>
<dbReference type="RefSeq" id="WP_203981639.1">
    <property type="nucleotide sequence ID" value="NZ_BAAAQJ010000015.1"/>
</dbReference>
<dbReference type="PANTHER" id="PTHR46825:SF7">
    <property type="entry name" value="D-ALANYL-D-ALANINE CARBOXYPEPTIDASE"/>
    <property type="match status" value="1"/>
</dbReference>
<dbReference type="Pfam" id="PF00144">
    <property type="entry name" value="Beta-lactamase"/>
    <property type="match status" value="1"/>
</dbReference>
<evidence type="ECO:0000313" key="3">
    <source>
        <dbReference type="Proteomes" id="UP000653674"/>
    </source>
</evidence>
<dbReference type="EMBL" id="BONU01000068">
    <property type="protein sequence ID" value="GIG76671.1"/>
    <property type="molecule type" value="Genomic_DNA"/>
</dbReference>
<protein>
    <submittedName>
        <fullName evidence="2">Serine hydrolase</fullName>
    </submittedName>
</protein>
<comment type="caution">
    <text evidence="2">The sequence shown here is derived from an EMBL/GenBank/DDBJ whole genome shotgun (WGS) entry which is preliminary data.</text>
</comment>
<evidence type="ECO:0000259" key="1">
    <source>
        <dbReference type="Pfam" id="PF00144"/>
    </source>
</evidence>
<dbReference type="GO" id="GO:0016787">
    <property type="term" value="F:hydrolase activity"/>
    <property type="evidence" value="ECO:0007669"/>
    <property type="project" value="UniProtKB-KW"/>
</dbReference>
<dbReference type="InterPro" id="IPR050491">
    <property type="entry name" value="AmpC-like"/>
</dbReference>
<organism evidence="2 3">
    <name type="scientific">Planosporangium flavigriseum</name>
    <dbReference type="NCBI Taxonomy" id="373681"/>
    <lineage>
        <taxon>Bacteria</taxon>
        <taxon>Bacillati</taxon>
        <taxon>Actinomycetota</taxon>
        <taxon>Actinomycetes</taxon>
        <taxon>Micromonosporales</taxon>
        <taxon>Micromonosporaceae</taxon>
        <taxon>Planosporangium</taxon>
    </lineage>
</organism>
<sequence>MVASVTTSSALPTLGHEFAALVRRHGVPGAQLAIHRAGRTVTTEVGELEYRTGQPVTADTAFGIGSITKSFTATAAMVLVEDGDLELDEAIGAYVPGMRELGDELTLRCLLSHTAGLSSGPDPDEVSTISVPRYVTEYCSRRRLVLPPGTGFSYSNIGYVLVGYVIEAVTGMSWAQAVASIVLRPLGIQPAFLGAPGAEPPTRRIASGHSVNTALGRARPVFPLQAPTEAAAGALAMSATDLVALGQVHLGAGVPELLPARCAEQMRVPVAGAEPYGLADAWGLGLAVFREGTTAWVGHDGNADGTACYLRIDPVGGWVVALTSNANTGAALWKDILGELARAGVPIGRPRVEAPMRIPTVPPTGCAGLYVNGDVEYVVAEKEGRDLYLAVDGDGFARMTFYDHLTFTLQDPESGREVLGGRFLRNPATKEIHALQVGGRLARRRGYTKRTNAGHFSA</sequence>
<dbReference type="Proteomes" id="UP000653674">
    <property type="component" value="Unassembled WGS sequence"/>
</dbReference>
<dbReference type="PANTHER" id="PTHR46825">
    <property type="entry name" value="D-ALANYL-D-ALANINE-CARBOXYPEPTIDASE/ENDOPEPTIDASE AMPH"/>
    <property type="match status" value="1"/>
</dbReference>
<evidence type="ECO:0000313" key="2">
    <source>
        <dbReference type="EMBL" id="GIG76671.1"/>
    </source>
</evidence>
<gene>
    <name evidence="2" type="ORF">Pfl04_50750</name>
</gene>
<keyword evidence="2" id="KW-0378">Hydrolase</keyword>
<dbReference type="AlphaFoldDB" id="A0A8J3M058"/>
<proteinExistence type="predicted"/>
<accession>A0A8J3M058</accession>
<feature type="domain" description="Beta-lactamase-related" evidence="1">
    <location>
        <begin position="18"/>
        <end position="330"/>
    </location>
</feature>